<proteinExistence type="predicted"/>
<dbReference type="SUPFAM" id="SSF88723">
    <property type="entry name" value="PIN domain-like"/>
    <property type="match status" value="1"/>
</dbReference>
<dbReference type="EMBL" id="CAACVI010000009">
    <property type="protein sequence ID" value="VEN73432.1"/>
    <property type="molecule type" value="Genomic_DNA"/>
</dbReference>
<feature type="domain" description="PIN" evidence="1">
    <location>
        <begin position="3"/>
        <end position="123"/>
    </location>
</feature>
<dbReference type="PANTHER" id="PTHR38826:SF5">
    <property type="entry name" value="RIBONUCLEASE VAPC13"/>
    <property type="match status" value="1"/>
</dbReference>
<organism evidence="2">
    <name type="scientific">uncultured Desulfobacteraceae bacterium</name>
    <dbReference type="NCBI Taxonomy" id="218296"/>
    <lineage>
        <taxon>Bacteria</taxon>
        <taxon>Pseudomonadati</taxon>
        <taxon>Thermodesulfobacteriota</taxon>
        <taxon>Desulfobacteria</taxon>
        <taxon>Desulfobacterales</taxon>
        <taxon>Desulfobacteraceae</taxon>
        <taxon>environmental samples</taxon>
    </lineage>
</organism>
<protein>
    <recommendedName>
        <fullName evidence="1">PIN domain-containing protein</fullName>
    </recommendedName>
</protein>
<dbReference type="AlphaFoldDB" id="A0A484HIK9"/>
<dbReference type="InterPro" id="IPR029060">
    <property type="entry name" value="PIN-like_dom_sf"/>
</dbReference>
<dbReference type="Pfam" id="PF01850">
    <property type="entry name" value="PIN"/>
    <property type="match status" value="1"/>
</dbReference>
<name>A0A484HIK9_9BACT</name>
<gene>
    <name evidence="2" type="ORF">EPICR_170048</name>
</gene>
<accession>A0A484HIK9</accession>
<evidence type="ECO:0000259" key="1">
    <source>
        <dbReference type="Pfam" id="PF01850"/>
    </source>
</evidence>
<sequence>MHYLDTNILIYACVNQDDEKMKQSQAFIRKLQNRDELLLSPLNLQEFVFTLSKINVPRDHIESSYKLFRHFCRYPIHTALLDDAVSACLELDFCKNINDIIHLKFSEQHGSELSTFDKDFIKLQDISRVKINIL</sequence>
<dbReference type="InterPro" id="IPR052106">
    <property type="entry name" value="PINc/VapC_TA"/>
</dbReference>
<dbReference type="PANTHER" id="PTHR38826">
    <property type="entry name" value="RIBONUCLEASE VAPC13"/>
    <property type="match status" value="1"/>
</dbReference>
<reference evidence="2" key="1">
    <citation type="submission" date="2019-01" db="EMBL/GenBank/DDBJ databases">
        <authorList>
            <consortium name="Genoscope - CEA"/>
            <person name="William W."/>
        </authorList>
    </citation>
    <scope>NUCLEOTIDE SEQUENCE</scope>
    <source>
        <strain evidence="2">CR-1</strain>
    </source>
</reference>
<dbReference type="InterPro" id="IPR002716">
    <property type="entry name" value="PIN_dom"/>
</dbReference>
<evidence type="ECO:0000313" key="2">
    <source>
        <dbReference type="EMBL" id="VEN73432.1"/>
    </source>
</evidence>
<dbReference type="Gene3D" id="3.40.50.1010">
    <property type="entry name" value="5'-nuclease"/>
    <property type="match status" value="1"/>
</dbReference>